<dbReference type="InterPro" id="IPR051258">
    <property type="entry name" value="Diverse_Substrate_Transporter"/>
</dbReference>
<feature type="transmembrane region" description="Helical" evidence="7">
    <location>
        <begin position="120"/>
        <end position="137"/>
    </location>
</feature>
<dbReference type="RefSeq" id="WP_264848634.1">
    <property type="nucleotide sequence ID" value="NZ_BRXR01000001.1"/>
</dbReference>
<dbReference type="InterPro" id="IPR000620">
    <property type="entry name" value="EamA_dom"/>
</dbReference>
<keyword evidence="6 7" id="KW-0472">Membrane</keyword>
<feature type="transmembrane region" description="Helical" evidence="7">
    <location>
        <begin position="237"/>
        <end position="256"/>
    </location>
</feature>
<comment type="similarity">
    <text evidence="2">Belongs to the EamA transporter family.</text>
</comment>
<dbReference type="InterPro" id="IPR037185">
    <property type="entry name" value="EmrE-like"/>
</dbReference>
<comment type="caution">
    <text evidence="9">The sequence shown here is derived from an EMBL/GenBank/DDBJ whole genome shotgun (WGS) entry which is preliminary data.</text>
</comment>
<keyword evidence="4 7" id="KW-0812">Transmembrane</keyword>
<evidence type="ECO:0000313" key="9">
    <source>
        <dbReference type="EMBL" id="GLC29341.1"/>
    </source>
</evidence>
<dbReference type="PANTHER" id="PTHR42920:SF5">
    <property type="entry name" value="EAMA DOMAIN-CONTAINING PROTEIN"/>
    <property type="match status" value="1"/>
</dbReference>
<dbReference type="Pfam" id="PF00892">
    <property type="entry name" value="EamA"/>
    <property type="match status" value="2"/>
</dbReference>
<feature type="transmembrane region" description="Helical" evidence="7">
    <location>
        <begin position="94"/>
        <end position="113"/>
    </location>
</feature>
<organism evidence="9 10">
    <name type="scientific">Clostridium omnivorum</name>
    <dbReference type="NCBI Taxonomy" id="1604902"/>
    <lineage>
        <taxon>Bacteria</taxon>
        <taxon>Bacillati</taxon>
        <taxon>Bacillota</taxon>
        <taxon>Clostridia</taxon>
        <taxon>Eubacteriales</taxon>
        <taxon>Clostridiaceae</taxon>
        <taxon>Clostridium</taxon>
    </lineage>
</organism>
<feature type="domain" description="EamA" evidence="8">
    <location>
        <begin position="6"/>
        <end position="136"/>
    </location>
</feature>
<evidence type="ECO:0000256" key="4">
    <source>
        <dbReference type="ARBA" id="ARBA00022692"/>
    </source>
</evidence>
<dbReference type="SUPFAM" id="SSF103481">
    <property type="entry name" value="Multidrug resistance efflux transporter EmrE"/>
    <property type="match status" value="2"/>
</dbReference>
<feature type="transmembrane region" description="Helical" evidence="7">
    <location>
        <begin position="262"/>
        <end position="282"/>
    </location>
</feature>
<evidence type="ECO:0000259" key="8">
    <source>
        <dbReference type="Pfam" id="PF00892"/>
    </source>
</evidence>
<evidence type="ECO:0000256" key="7">
    <source>
        <dbReference type="SAM" id="Phobius"/>
    </source>
</evidence>
<gene>
    <name evidence="9" type="ORF">bsdE14_07510</name>
</gene>
<keyword evidence="3" id="KW-1003">Cell membrane</keyword>
<evidence type="ECO:0000256" key="1">
    <source>
        <dbReference type="ARBA" id="ARBA00004651"/>
    </source>
</evidence>
<name>A0ABQ5N2C2_9CLOT</name>
<dbReference type="Proteomes" id="UP001208567">
    <property type="component" value="Unassembled WGS sequence"/>
</dbReference>
<keyword evidence="10" id="KW-1185">Reference proteome</keyword>
<feature type="transmembrane region" description="Helical" evidence="7">
    <location>
        <begin position="175"/>
        <end position="195"/>
    </location>
</feature>
<dbReference type="PANTHER" id="PTHR42920">
    <property type="entry name" value="OS03G0707200 PROTEIN-RELATED"/>
    <property type="match status" value="1"/>
</dbReference>
<feature type="domain" description="EamA" evidence="8">
    <location>
        <begin position="145"/>
        <end position="277"/>
    </location>
</feature>
<comment type="subcellular location">
    <subcellularLocation>
        <location evidence="1">Cell membrane</location>
        <topology evidence="1">Multi-pass membrane protein</topology>
    </subcellularLocation>
</comment>
<accession>A0ABQ5N2C2</accession>
<feature type="transmembrane region" description="Helical" evidence="7">
    <location>
        <begin position="149"/>
        <end position="168"/>
    </location>
</feature>
<proteinExistence type="inferred from homology"/>
<feature type="transmembrane region" description="Helical" evidence="7">
    <location>
        <begin position="7"/>
        <end position="28"/>
    </location>
</feature>
<keyword evidence="5 7" id="KW-1133">Transmembrane helix</keyword>
<evidence type="ECO:0000313" key="10">
    <source>
        <dbReference type="Proteomes" id="UP001208567"/>
    </source>
</evidence>
<evidence type="ECO:0000256" key="6">
    <source>
        <dbReference type="ARBA" id="ARBA00023136"/>
    </source>
</evidence>
<evidence type="ECO:0000256" key="2">
    <source>
        <dbReference type="ARBA" id="ARBA00007362"/>
    </source>
</evidence>
<sequence>MKKYLGEIGLTFVAIIWGMGFVASQLSLDSKLTPFQIITLRFFISTVLMITIYRKKLKNIDKSSIIAGAILGFFLFIAFAFQTIGLQYTTPSKNAFLTAINVVMVPFLGTLIFKKPIDKYGIGGALLACVGVGVLTLNGSFNMNKGDALTLICAIGFAFHIFFVGEYVKKYDPILLTTLQLTFAFIFSLISIVIMGQTDIHLNSKGILAVSYLGIFSTTLAFLLQNVSQKFTNETKAAIILSMESVFGSLASVMFLGEQMTLKISIGCILIFAAIIISETKLSFLHKDKLHKEENIIKNTITCEYTNND</sequence>
<evidence type="ECO:0000256" key="5">
    <source>
        <dbReference type="ARBA" id="ARBA00022989"/>
    </source>
</evidence>
<evidence type="ECO:0000256" key="3">
    <source>
        <dbReference type="ARBA" id="ARBA00022475"/>
    </source>
</evidence>
<feature type="transmembrane region" description="Helical" evidence="7">
    <location>
        <begin position="34"/>
        <end position="53"/>
    </location>
</feature>
<protein>
    <submittedName>
        <fullName evidence="9">Transporter</fullName>
    </submittedName>
</protein>
<feature type="transmembrane region" description="Helical" evidence="7">
    <location>
        <begin position="207"/>
        <end position="225"/>
    </location>
</feature>
<feature type="transmembrane region" description="Helical" evidence="7">
    <location>
        <begin position="65"/>
        <end position="88"/>
    </location>
</feature>
<reference evidence="9 10" key="1">
    <citation type="journal article" date="2024" name="Int. J. Syst. Evol. Microbiol.">
        <title>Clostridium omnivorum sp. nov., isolated from anoxic soil under the treatment of reductive soil disinfestation.</title>
        <authorList>
            <person name="Ueki A."/>
            <person name="Tonouchi A."/>
            <person name="Kaku N."/>
            <person name="Honma S."/>
            <person name="Ueki K."/>
        </authorList>
    </citation>
    <scope>NUCLEOTIDE SEQUENCE [LARGE SCALE GENOMIC DNA]</scope>
    <source>
        <strain evidence="9 10">E14</strain>
    </source>
</reference>
<dbReference type="EMBL" id="BRXR01000001">
    <property type="protein sequence ID" value="GLC29341.1"/>
    <property type="molecule type" value="Genomic_DNA"/>
</dbReference>